<proteinExistence type="predicted"/>
<keyword evidence="1" id="KW-0812">Transmembrane</keyword>
<sequence length="322" mass="36131">MRTWRVGTISMGIALLFLGIYLLFSQILGLDMLHVMISWLPIILVVLGIEILVYLFLSRQEKPLLKYDFLSIFFVGILGTLGIAFAVLNTTGLLDIMDDVLGREEKTYELPSFTKEVSEDIKRVVLHTERYPVTVESTIDKEVSMFGTYRASTSKNKELISEADDYVSALQKGDTLYITIKGLPENYRGPFDFYSTMVATVLVPTNVKLEVTGNDNPITIKPRTLMSDWNVESASSISLHLEKNSDVTVSAVGIQELVSQENEWTVTSGHTEDSNPEFNEIEEGYAYPEGNNHFKNASYKMGKGTHQLNISNSFKVSLNTLK</sequence>
<reference evidence="2 3" key="1">
    <citation type="submission" date="2024-08" db="EMBL/GenBank/DDBJ databases">
        <title>Two novel Cytobacillus novel species.</title>
        <authorList>
            <person name="Liu G."/>
        </authorList>
    </citation>
    <scope>NUCLEOTIDE SEQUENCE [LARGE SCALE GENOMIC DNA]</scope>
    <source>
        <strain evidence="2 3">FJAT-54145</strain>
    </source>
</reference>
<keyword evidence="3" id="KW-1185">Reference proteome</keyword>
<dbReference type="RefSeq" id="WP_389361275.1">
    <property type="nucleotide sequence ID" value="NZ_JBIACK010000005.1"/>
</dbReference>
<comment type="caution">
    <text evidence="2">The sequence shown here is derived from an EMBL/GenBank/DDBJ whole genome shotgun (WGS) entry which is preliminary data.</text>
</comment>
<protein>
    <recommendedName>
        <fullName evidence="4">Exosporium protein E</fullName>
    </recommendedName>
</protein>
<name>A0ABW6KAY5_9BACI</name>
<evidence type="ECO:0000313" key="3">
    <source>
        <dbReference type="Proteomes" id="UP001601059"/>
    </source>
</evidence>
<accession>A0ABW6KAY5</accession>
<keyword evidence="1" id="KW-1133">Transmembrane helix</keyword>
<keyword evidence="1" id="KW-0472">Membrane</keyword>
<dbReference type="Proteomes" id="UP001601059">
    <property type="component" value="Unassembled WGS sequence"/>
</dbReference>
<feature type="transmembrane region" description="Helical" evidence="1">
    <location>
        <begin position="69"/>
        <end position="88"/>
    </location>
</feature>
<feature type="transmembrane region" description="Helical" evidence="1">
    <location>
        <begin position="36"/>
        <end position="57"/>
    </location>
</feature>
<feature type="transmembrane region" description="Helical" evidence="1">
    <location>
        <begin position="12"/>
        <end position="30"/>
    </location>
</feature>
<dbReference type="EMBL" id="JBIACK010000005">
    <property type="protein sequence ID" value="MFE8701337.1"/>
    <property type="molecule type" value="Genomic_DNA"/>
</dbReference>
<organism evidence="2 3">
    <name type="scientific">Cytobacillus spartinae</name>
    <dbReference type="NCBI Taxonomy" id="3299023"/>
    <lineage>
        <taxon>Bacteria</taxon>
        <taxon>Bacillati</taxon>
        <taxon>Bacillota</taxon>
        <taxon>Bacilli</taxon>
        <taxon>Bacillales</taxon>
        <taxon>Bacillaceae</taxon>
        <taxon>Cytobacillus</taxon>
    </lineage>
</organism>
<evidence type="ECO:0000313" key="2">
    <source>
        <dbReference type="EMBL" id="MFE8701337.1"/>
    </source>
</evidence>
<evidence type="ECO:0008006" key="4">
    <source>
        <dbReference type="Google" id="ProtNLM"/>
    </source>
</evidence>
<evidence type="ECO:0000256" key="1">
    <source>
        <dbReference type="SAM" id="Phobius"/>
    </source>
</evidence>
<gene>
    <name evidence="2" type="ORF">ACFYKX_12095</name>
</gene>